<evidence type="ECO:0000313" key="1">
    <source>
        <dbReference type="EMBL" id="SUZ95346.1"/>
    </source>
</evidence>
<gene>
    <name evidence="1" type="ORF">METZ01_LOCUS48200</name>
</gene>
<protein>
    <submittedName>
        <fullName evidence="1">Uncharacterized protein</fullName>
    </submittedName>
</protein>
<reference evidence="1" key="1">
    <citation type="submission" date="2018-05" db="EMBL/GenBank/DDBJ databases">
        <authorList>
            <person name="Lanie J.A."/>
            <person name="Ng W.-L."/>
            <person name="Kazmierczak K.M."/>
            <person name="Andrzejewski T.M."/>
            <person name="Davidsen T.M."/>
            <person name="Wayne K.J."/>
            <person name="Tettelin H."/>
            <person name="Glass J.I."/>
            <person name="Rusch D."/>
            <person name="Podicherti R."/>
            <person name="Tsui H.-C.T."/>
            <person name="Winkler M.E."/>
        </authorList>
    </citation>
    <scope>NUCLEOTIDE SEQUENCE</scope>
</reference>
<proteinExistence type="predicted"/>
<dbReference type="AlphaFoldDB" id="A0A381RU07"/>
<name>A0A381RU07_9ZZZZ</name>
<organism evidence="1">
    <name type="scientific">marine metagenome</name>
    <dbReference type="NCBI Taxonomy" id="408172"/>
    <lineage>
        <taxon>unclassified sequences</taxon>
        <taxon>metagenomes</taxon>
        <taxon>ecological metagenomes</taxon>
    </lineage>
</organism>
<accession>A0A381RU07</accession>
<sequence>MLMLFCLFLLVFLYSIWPLFNKTIFNPSNSQDTLDALERRKSLLYKEIQYIDAEYDIGNLDKDDYNLTRIELVQETSGIIAEIKLISSN</sequence>
<dbReference type="EMBL" id="UINC01002317">
    <property type="protein sequence ID" value="SUZ95346.1"/>
    <property type="molecule type" value="Genomic_DNA"/>
</dbReference>